<dbReference type="InterPro" id="IPR002347">
    <property type="entry name" value="SDR_fam"/>
</dbReference>
<dbReference type="Pfam" id="PF13561">
    <property type="entry name" value="adh_short_C2"/>
    <property type="match status" value="1"/>
</dbReference>
<keyword evidence="4" id="KW-1185">Reference proteome</keyword>
<organism evidence="3 4">
    <name type="scientific">Xylanimonas allomyrinae</name>
    <dbReference type="NCBI Taxonomy" id="2509459"/>
    <lineage>
        <taxon>Bacteria</taxon>
        <taxon>Bacillati</taxon>
        <taxon>Actinomycetota</taxon>
        <taxon>Actinomycetes</taxon>
        <taxon>Micrococcales</taxon>
        <taxon>Promicromonosporaceae</taxon>
        <taxon>Xylanimonas</taxon>
    </lineage>
</organism>
<dbReference type="Gene3D" id="3.40.50.720">
    <property type="entry name" value="NAD(P)-binding Rossmann-like Domain"/>
    <property type="match status" value="1"/>
</dbReference>
<dbReference type="NCBIfam" id="NF005559">
    <property type="entry name" value="PRK07231.1"/>
    <property type="match status" value="1"/>
</dbReference>
<evidence type="ECO:0000313" key="3">
    <source>
        <dbReference type="EMBL" id="QAY64198.1"/>
    </source>
</evidence>
<evidence type="ECO:0000313" key="4">
    <source>
        <dbReference type="Proteomes" id="UP000291758"/>
    </source>
</evidence>
<sequence>MSNETSARLLDKVVVITGAASGFGRDSALLFARHGAAVVVADILEKPLAKGFETDLDTPTADLINAKGGRAVFVRCDVTKRADTDAAVAAAVESFGRLDVMFNNAGIYRGGRLMDQFTEADLDACFNVNVKGTFFGTQSAVEQFRRQEPGAHNLRGSIINLVSTAGLQGHPKQSVYNISKGAQANLTRCAAIEYGHEGIRVNGICPTYAKTALTRDLYEDLAFMNDFADSVPMKRWGEVDDVSHLALFLASDESSYIHGDLVRLDGGETLCRYSV</sequence>
<dbReference type="InterPro" id="IPR036291">
    <property type="entry name" value="NAD(P)-bd_dom_sf"/>
</dbReference>
<accession>A0A4P6F1I6</accession>
<dbReference type="SUPFAM" id="SSF51735">
    <property type="entry name" value="NAD(P)-binding Rossmann-fold domains"/>
    <property type="match status" value="1"/>
</dbReference>
<dbReference type="PRINTS" id="PR00081">
    <property type="entry name" value="GDHRDH"/>
</dbReference>
<dbReference type="PRINTS" id="PR00080">
    <property type="entry name" value="SDRFAMILY"/>
</dbReference>
<gene>
    <name evidence="3" type="ORF">ET495_14325</name>
</gene>
<dbReference type="EMBL" id="CP035495">
    <property type="protein sequence ID" value="QAY64198.1"/>
    <property type="molecule type" value="Genomic_DNA"/>
</dbReference>
<name>A0A4P6F1I6_9MICO</name>
<comment type="similarity">
    <text evidence="1">Belongs to the short-chain dehydrogenases/reductases (SDR) family.</text>
</comment>
<dbReference type="KEGG" id="xyl:ET495_14325"/>
<evidence type="ECO:0000256" key="2">
    <source>
        <dbReference type="ARBA" id="ARBA00023002"/>
    </source>
</evidence>
<dbReference type="PANTHER" id="PTHR42760">
    <property type="entry name" value="SHORT-CHAIN DEHYDROGENASES/REDUCTASES FAMILY MEMBER"/>
    <property type="match status" value="1"/>
</dbReference>
<dbReference type="FunFam" id="3.40.50.720:FF:000084">
    <property type="entry name" value="Short-chain dehydrogenase reductase"/>
    <property type="match status" value="1"/>
</dbReference>
<dbReference type="PANTHER" id="PTHR42760:SF124">
    <property type="entry name" value="SHORT-CHAIN DEHYDROGENASE_REDUCTASE"/>
    <property type="match status" value="1"/>
</dbReference>
<dbReference type="OrthoDB" id="4288312at2"/>
<dbReference type="RefSeq" id="WP_129205351.1">
    <property type="nucleotide sequence ID" value="NZ_CP035495.1"/>
</dbReference>
<proteinExistence type="inferred from homology"/>
<dbReference type="GO" id="GO:0016616">
    <property type="term" value="F:oxidoreductase activity, acting on the CH-OH group of donors, NAD or NADP as acceptor"/>
    <property type="evidence" value="ECO:0007669"/>
    <property type="project" value="TreeGrafter"/>
</dbReference>
<keyword evidence="2" id="KW-0560">Oxidoreductase</keyword>
<dbReference type="CDD" id="cd05233">
    <property type="entry name" value="SDR_c"/>
    <property type="match status" value="1"/>
</dbReference>
<dbReference type="Proteomes" id="UP000291758">
    <property type="component" value="Chromosome"/>
</dbReference>
<reference evidence="3 4" key="1">
    <citation type="submission" date="2019-01" db="EMBL/GenBank/DDBJ databases">
        <title>Genome sequencing of strain 2JSPR-7.</title>
        <authorList>
            <person name="Heo J."/>
            <person name="Kim S.-J."/>
            <person name="Kim J.-S."/>
            <person name="Hong S.-B."/>
            <person name="Kwon S.-W."/>
        </authorList>
    </citation>
    <scope>NUCLEOTIDE SEQUENCE [LARGE SCALE GENOMIC DNA]</scope>
    <source>
        <strain evidence="3 4">2JSPR-7</strain>
    </source>
</reference>
<evidence type="ECO:0000256" key="1">
    <source>
        <dbReference type="ARBA" id="ARBA00006484"/>
    </source>
</evidence>
<protein>
    <submittedName>
        <fullName evidence="3">SDR family oxidoreductase</fullName>
    </submittedName>
</protein>
<dbReference type="AlphaFoldDB" id="A0A4P6F1I6"/>